<dbReference type="EMBL" id="VZZJ01000012">
    <property type="protein sequence ID" value="KAB1072677.1"/>
    <property type="molecule type" value="Genomic_DNA"/>
</dbReference>
<dbReference type="AlphaFoldDB" id="A0A6N6MUZ8"/>
<keyword evidence="3" id="KW-1185">Reference proteome</keyword>
<keyword evidence="1" id="KW-0812">Transmembrane</keyword>
<sequence length="147" mass="15429">MRVEAWFVPAEAAAARPLAGALPRRGILILVSLLAVAGAATLGQPAEAEPDLLRLLRFMALLKGVFALAALAACFWRFGRPVAGWRSVVYALAPALMAGGAVALWRVVSPAPASLALHLGGLALLATALTDPDFIPWPRRSKGRRSS</sequence>
<gene>
    <name evidence="2" type="ORF">F6X51_15445</name>
</gene>
<proteinExistence type="predicted"/>
<evidence type="ECO:0000256" key="1">
    <source>
        <dbReference type="SAM" id="Phobius"/>
    </source>
</evidence>
<keyword evidence="1" id="KW-0472">Membrane</keyword>
<evidence type="ECO:0000313" key="3">
    <source>
        <dbReference type="Proteomes" id="UP000441523"/>
    </source>
</evidence>
<dbReference type="Proteomes" id="UP000441523">
    <property type="component" value="Unassembled WGS sequence"/>
</dbReference>
<reference evidence="2 3" key="1">
    <citation type="submission" date="2019-09" db="EMBL/GenBank/DDBJ databases">
        <title>YIM 132548 draft genome.</title>
        <authorList>
            <person name="Jiang L."/>
        </authorList>
    </citation>
    <scope>NUCLEOTIDE SEQUENCE [LARGE SCALE GENOMIC DNA]</scope>
    <source>
        <strain evidence="2 3">YIM 132548</strain>
    </source>
</reference>
<name>A0A6N6MUZ8_9HYPH</name>
<protein>
    <submittedName>
        <fullName evidence="2">Uncharacterized protein</fullName>
    </submittedName>
</protein>
<feature type="transmembrane region" description="Helical" evidence="1">
    <location>
        <begin position="55"/>
        <end position="76"/>
    </location>
</feature>
<dbReference type="RefSeq" id="WP_150964567.1">
    <property type="nucleotide sequence ID" value="NZ_VZZJ01000012.1"/>
</dbReference>
<accession>A0A6N6MUZ8</accession>
<keyword evidence="1" id="KW-1133">Transmembrane helix</keyword>
<evidence type="ECO:0000313" key="2">
    <source>
        <dbReference type="EMBL" id="KAB1072677.1"/>
    </source>
</evidence>
<feature type="transmembrane region" description="Helical" evidence="1">
    <location>
        <begin position="26"/>
        <end position="43"/>
    </location>
</feature>
<organism evidence="2 3">
    <name type="scientific">Methylobacterium planeticum</name>
    <dbReference type="NCBI Taxonomy" id="2615211"/>
    <lineage>
        <taxon>Bacteria</taxon>
        <taxon>Pseudomonadati</taxon>
        <taxon>Pseudomonadota</taxon>
        <taxon>Alphaproteobacteria</taxon>
        <taxon>Hyphomicrobiales</taxon>
        <taxon>Methylobacteriaceae</taxon>
        <taxon>Methylobacterium</taxon>
    </lineage>
</organism>
<comment type="caution">
    <text evidence="2">The sequence shown here is derived from an EMBL/GenBank/DDBJ whole genome shotgun (WGS) entry which is preliminary data.</text>
</comment>
<feature type="transmembrane region" description="Helical" evidence="1">
    <location>
        <begin position="88"/>
        <end position="108"/>
    </location>
</feature>